<proteinExistence type="predicted"/>
<dbReference type="EMBL" id="BLPF01000001">
    <property type="protein sequence ID" value="GFJ80092.1"/>
    <property type="molecule type" value="Genomic_DNA"/>
</dbReference>
<keyword evidence="4" id="KW-1185">Reference proteome</keyword>
<reference evidence="3 4" key="2">
    <citation type="submission" date="2020-03" db="EMBL/GenBank/DDBJ databases">
        <authorList>
            <person name="Ichikawa N."/>
            <person name="Kimura A."/>
            <person name="Kitahashi Y."/>
            <person name="Uohara A."/>
        </authorList>
    </citation>
    <scope>NUCLEOTIDE SEQUENCE [LARGE SCALE GENOMIC DNA]</scope>
    <source>
        <strain evidence="3 4">NBRC 108639</strain>
    </source>
</reference>
<dbReference type="Pfam" id="PF00857">
    <property type="entry name" value="Isochorismatase"/>
    <property type="match status" value="1"/>
</dbReference>
<comment type="caution">
    <text evidence="3">The sequence shown here is derived from an EMBL/GenBank/DDBJ whole genome shotgun (WGS) entry which is preliminary data.</text>
</comment>
<reference evidence="3 4" key="1">
    <citation type="submission" date="2020-03" db="EMBL/GenBank/DDBJ databases">
        <title>Whole genome shotgun sequence of Phytohabitans houttuyneae NBRC 108639.</title>
        <authorList>
            <person name="Komaki H."/>
            <person name="Tamura T."/>
        </authorList>
    </citation>
    <scope>NUCLEOTIDE SEQUENCE [LARGE SCALE GENOMIC DNA]</scope>
    <source>
        <strain evidence="3 4">NBRC 108639</strain>
    </source>
</reference>
<dbReference type="InterPro" id="IPR036380">
    <property type="entry name" value="Isochorismatase-like_sf"/>
</dbReference>
<evidence type="ECO:0000259" key="2">
    <source>
        <dbReference type="Pfam" id="PF00857"/>
    </source>
</evidence>
<dbReference type="AlphaFoldDB" id="A0A6V8K4I1"/>
<protein>
    <recommendedName>
        <fullName evidence="2">Isochorismatase-like domain-containing protein</fullName>
    </recommendedName>
</protein>
<dbReference type="PANTHER" id="PTHR43540">
    <property type="entry name" value="PEROXYUREIDOACRYLATE/UREIDOACRYLATE AMIDOHYDROLASE-RELATED"/>
    <property type="match status" value="1"/>
</dbReference>
<dbReference type="SUPFAM" id="SSF52499">
    <property type="entry name" value="Isochorismatase-like hydrolases"/>
    <property type="match status" value="1"/>
</dbReference>
<evidence type="ECO:0000313" key="4">
    <source>
        <dbReference type="Proteomes" id="UP000482800"/>
    </source>
</evidence>
<dbReference type="Gene3D" id="3.40.50.850">
    <property type="entry name" value="Isochorismatase-like"/>
    <property type="match status" value="1"/>
</dbReference>
<dbReference type="Proteomes" id="UP000482800">
    <property type="component" value="Unassembled WGS sequence"/>
</dbReference>
<name>A0A6V8K4I1_9ACTN</name>
<dbReference type="PANTHER" id="PTHR43540:SF6">
    <property type="entry name" value="ISOCHORISMATASE-LIKE DOMAIN-CONTAINING PROTEIN"/>
    <property type="match status" value="1"/>
</dbReference>
<gene>
    <name evidence="3" type="ORF">Phou_042720</name>
</gene>
<dbReference type="InterPro" id="IPR050272">
    <property type="entry name" value="Isochorismatase-like_hydrls"/>
</dbReference>
<evidence type="ECO:0000313" key="3">
    <source>
        <dbReference type="EMBL" id="GFJ80092.1"/>
    </source>
</evidence>
<feature type="domain" description="Isochorismatase-like" evidence="2">
    <location>
        <begin position="22"/>
        <end position="123"/>
    </location>
</feature>
<evidence type="ECO:0000256" key="1">
    <source>
        <dbReference type="ARBA" id="ARBA00022801"/>
    </source>
</evidence>
<dbReference type="GO" id="GO:0016787">
    <property type="term" value="F:hydrolase activity"/>
    <property type="evidence" value="ECO:0007669"/>
    <property type="project" value="UniProtKB-KW"/>
</dbReference>
<keyword evidence="1" id="KW-0378">Hydrolase</keyword>
<dbReference type="InterPro" id="IPR000868">
    <property type="entry name" value="Isochorismatase-like_dom"/>
</dbReference>
<sequence length="148" mass="16135">MGGSGRADRIHEVYELPGSPFERMIHWTQMRDVPQTDIVGPLQPYANRADAIVDKTIYSLFNAEGEELVRARGWTDLYVCGIATESCVLKTAVDAFERNLTPWLIRDASASHAGQAAHDAGLLVATRFIGAGQLIRVADVPALDAART</sequence>
<accession>A0A6V8K4I1</accession>
<organism evidence="3 4">
    <name type="scientific">Phytohabitans houttuyneae</name>
    <dbReference type="NCBI Taxonomy" id="1076126"/>
    <lineage>
        <taxon>Bacteria</taxon>
        <taxon>Bacillati</taxon>
        <taxon>Actinomycetota</taxon>
        <taxon>Actinomycetes</taxon>
        <taxon>Micromonosporales</taxon>
        <taxon>Micromonosporaceae</taxon>
    </lineage>
</organism>